<dbReference type="Proteomes" id="UP001187192">
    <property type="component" value="Unassembled WGS sequence"/>
</dbReference>
<dbReference type="CDD" id="cd10017">
    <property type="entry name" value="B3_DNA"/>
    <property type="match status" value="1"/>
</dbReference>
<dbReference type="Gene3D" id="2.40.330.10">
    <property type="entry name" value="DNA-binding pseudobarrel domain"/>
    <property type="match status" value="1"/>
</dbReference>
<keyword evidence="4" id="KW-0804">Transcription</keyword>
<evidence type="ECO:0000256" key="3">
    <source>
        <dbReference type="ARBA" id="ARBA00023125"/>
    </source>
</evidence>
<proteinExistence type="predicted"/>
<evidence type="ECO:0000256" key="1">
    <source>
        <dbReference type="ARBA" id="ARBA00004123"/>
    </source>
</evidence>
<accession>A0AA88DD90</accession>
<dbReference type="Pfam" id="PF02362">
    <property type="entry name" value="B3"/>
    <property type="match status" value="1"/>
</dbReference>
<dbReference type="SMART" id="SM01019">
    <property type="entry name" value="B3"/>
    <property type="match status" value="1"/>
</dbReference>
<evidence type="ECO:0000256" key="5">
    <source>
        <dbReference type="ARBA" id="ARBA00023242"/>
    </source>
</evidence>
<feature type="compositionally biased region" description="Low complexity" evidence="6">
    <location>
        <begin position="21"/>
        <end position="41"/>
    </location>
</feature>
<keyword evidence="2" id="KW-0805">Transcription regulation</keyword>
<dbReference type="EMBL" id="BTGU01000035">
    <property type="protein sequence ID" value="GMN50772.1"/>
    <property type="molecule type" value="Genomic_DNA"/>
</dbReference>
<keyword evidence="5" id="KW-0539">Nucleus</keyword>
<feature type="region of interest" description="Disordered" evidence="6">
    <location>
        <begin position="302"/>
        <end position="344"/>
    </location>
</feature>
<reference evidence="8" key="1">
    <citation type="submission" date="2023-07" db="EMBL/GenBank/DDBJ databases">
        <title>draft genome sequence of fig (Ficus carica).</title>
        <authorList>
            <person name="Takahashi T."/>
            <person name="Nishimura K."/>
        </authorList>
    </citation>
    <scope>NUCLEOTIDE SEQUENCE</scope>
</reference>
<evidence type="ECO:0000256" key="2">
    <source>
        <dbReference type="ARBA" id="ARBA00023015"/>
    </source>
</evidence>
<evidence type="ECO:0000256" key="4">
    <source>
        <dbReference type="ARBA" id="ARBA00023163"/>
    </source>
</evidence>
<dbReference type="GO" id="GO:0003700">
    <property type="term" value="F:DNA-binding transcription factor activity"/>
    <property type="evidence" value="ECO:0007669"/>
    <property type="project" value="InterPro"/>
</dbReference>
<evidence type="ECO:0000259" key="7">
    <source>
        <dbReference type="PROSITE" id="PS50863"/>
    </source>
</evidence>
<dbReference type="PROSITE" id="PS50863">
    <property type="entry name" value="B3"/>
    <property type="match status" value="1"/>
</dbReference>
<dbReference type="InterPro" id="IPR015300">
    <property type="entry name" value="DNA-bd_pseudobarrel_sf"/>
</dbReference>
<dbReference type="GO" id="GO:0003677">
    <property type="term" value="F:DNA binding"/>
    <property type="evidence" value="ECO:0007669"/>
    <property type="project" value="UniProtKB-KW"/>
</dbReference>
<comment type="subcellular location">
    <subcellularLocation>
        <location evidence="1">Nucleus</location>
    </subcellularLocation>
</comment>
<dbReference type="SUPFAM" id="SSF101936">
    <property type="entry name" value="DNA-binding pseudobarrel domain"/>
    <property type="match status" value="1"/>
</dbReference>
<comment type="caution">
    <text evidence="8">The sequence shown here is derived from an EMBL/GenBank/DDBJ whole genome shotgun (WGS) entry which is preliminary data.</text>
</comment>
<keyword evidence="3" id="KW-0238">DNA-binding</keyword>
<feature type="region of interest" description="Disordered" evidence="6">
    <location>
        <begin position="1"/>
        <end position="52"/>
    </location>
</feature>
<feature type="domain" description="TF-B3" evidence="7">
    <location>
        <begin position="200"/>
        <end position="302"/>
    </location>
</feature>
<feature type="compositionally biased region" description="Low complexity" evidence="6">
    <location>
        <begin position="394"/>
        <end position="415"/>
    </location>
</feature>
<dbReference type="PANTHER" id="PTHR31140">
    <property type="entry name" value="B3 DOMAIN-CONTAINING TRANSCRIPTION FACTOR ABI3"/>
    <property type="match status" value="1"/>
</dbReference>
<protein>
    <recommendedName>
        <fullName evidence="7">TF-B3 domain-containing protein</fullName>
    </recommendedName>
</protein>
<organism evidence="8 9">
    <name type="scientific">Ficus carica</name>
    <name type="common">Common fig</name>
    <dbReference type="NCBI Taxonomy" id="3494"/>
    <lineage>
        <taxon>Eukaryota</taxon>
        <taxon>Viridiplantae</taxon>
        <taxon>Streptophyta</taxon>
        <taxon>Embryophyta</taxon>
        <taxon>Tracheophyta</taxon>
        <taxon>Spermatophyta</taxon>
        <taxon>Magnoliopsida</taxon>
        <taxon>eudicotyledons</taxon>
        <taxon>Gunneridae</taxon>
        <taxon>Pentapetalae</taxon>
        <taxon>rosids</taxon>
        <taxon>fabids</taxon>
        <taxon>Rosales</taxon>
        <taxon>Moraceae</taxon>
        <taxon>Ficeae</taxon>
        <taxon>Ficus</taxon>
    </lineage>
</organism>
<feature type="compositionally biased region" description="Basic and acidic residues" evidence="6">
    <location>
        <begin position="334"/>
        <end position="344"/>
    </location>
</feature>
<keyword evidence="9" id="KW-1185">Reference proteome</keyword>
<dbReference type="PANTHER" id="PTHR31140:SF74">
    <property type="entry name" value="B3 DOMAIN-CONTAINING TRANSCRIPTION FACTOR LEC2"/>
    <property type="match status" value="1"/>
</dbReference>
<feature type="region of interest" description="Disordered" evidence="6">
    <location>
        <begin position="393"/>
        <end position="424"/>
    </location>
</feature>
<name>A0AA88DD90_FICCA</name>
<evidence type="ECO:0000256" key="6">
    <source>
        <dbReference type="SAM" id="MobiDB-lite"/>
    </source>
</evidence>
<sequence length="467" mass="51309">MEKFLLSPHDLTKNSFPPPTHSTTTLSSSSSSSSSSVSSNMNPPPPQPGLVQFPAAVPGQYSAVPADPFLVVPNGELLGLYPNNPAVLSEEQQTKRYKVWITKFYRSMRRLARQRSLNSTRLNTTTAASLSCSSSFSSAAANSRSGHGVNFPQRNVSREIAPPVSAGSSRLQNIGNNHKPAVNRDLYTVCSDKKKLKALVEKELKNSDVGALGRIVLPKKQAEEKLPSLTAEINSMQLLIRDVYSNQEWRVKFKYWLNNKSRMYILENTGDFVKANGLRCGDSITLSEDEQKNLYVSIKRRATADPSEAAEEEHELDLTNPNMSNDDDNSPTSDKTEYSSNKTEETYDGLYEKILNQLSRDEDESSLASIIEQLDQMDQQQQEANSNSAITALSPVVGSGSGSSSHGHVEGSSASTTQPLPDAQLSDDLFDGCFRGLGSLPEVDRYSYNSYPSLFDSIWSDDDIPSI</sequence>
<evidence type="ECO:0000313" key="8">
    <source>
        <dbReference type="EMBL" id="GMN50772.1"/>
    </source>
</evidence>
<dbReference type="InterPro" id="IPR044800">
    <property type="entry name" value="LEC2-like"/>
</dbReference>
<dbReference type="AlphaFoldDB" id="A0AA88DD90"/>
<dbReference type="InterPro" id="IPR003340">
    <property type="entry name" value="B3_DNA-bd"/>
</dbReference>
<dbReference type="GO" id="GO:0005634">
    <property type="term" value="C:nucleus"/>
    <property type="evidence" value="ECO:0007669"/>
    <property type="project" value="UniProtKB-SubCell"/>
</dbReference>
<evidence type="ECO:0000313" key="9">
    <source>
        <dbReference type="Proteomes" id="UP001187192"/>
    </source>
</evidence>
<gene>
    <name evidence="8" type="ORF">TIFTF001_019924</name>
</gene>